<evidence type="ECO:0000256" key="3">
    <source>
        <dbReference type="ARBA" id="ARBA00022827"/>
    </source>
</evidence>
<evidence type="ECO:0000313" key="7">
    <source>
        <dbReference type="Proteomes" id="UP001597542"/>
    </source>
</evidence>
<proteinExistence type="predicted"/>
<gene>
    <name evidence="6" type="ORF">ACFSUT_05260</name>
</gene>
<organism evidence="6 7">
    <name type="scientific">Amycolatopsis albidoflavus</name>
    <dbReference type="NCBI Taxonomy" id="102226"/>
    <lineage>
        <taxon>Bacteria</taxon>
        <taxon>Bacillati</taxon>
        <taxon>Actinomycetota</taxon>
        <taxon>Actinomycetes</taxon>
        <taxon>Pseudonocardiales</taxon>
        <taxon>Pseudonocardiaceae</taxon>
        <taxon>Amycolatopsis</taxon>
    </lineage>
</organism>
<keyword evidence="3" id="KW-0274">FAD</keyword>
<protein>
    <submittedName>
        <fullName evidence="6">FAD-dependent oxidoreductase</fullName>
    </submittedName>
</protein>
<dbReference type="PANTHER" id="PTHR10961:SF7">
    <property type="entry name" value="FAD DEPENDENT OXIDOREDUCTASE DOMAIN-CONTAINING PROTEIN"/>
    <property type="match status" value="1"/>
</dbReference>
<dbReference type="Gene3D" id="3.50.50.60">
    <property type="entry name" value="FAD/NAD(P)-binding domain"/>
    <property type="match status" value="1"/>
</dbReference>
<evidence type="ECO:0000256" key="4">
    <source>
        <dbReference type="ARBA" id="ARBA00023002"/>
    </source>
</evidence>
<sequence length="378" mass="40154">MPATYDAIVVGLGIMGSATAAELAGQGNRVLALEARWPLHRCGASADESRILRLSHPDYPCYASDAGAALDAWRDLEATVGTKLFQPTGGLLVSRASSSALSAAAAAAAAADTAHKLLTTAELRMRYPWLRFRQADEGFLDLGAGILLADRCLTAYQQAAVAAGAELRFGAELDLREITRSWLENHEIPVSGTKVNGRHLVLAIGAWLGSAPAPLRWPEVWIERTVSHWFSPGLQVPGIGVENSPFVEWIDDQLELCMIPTINGRVKVKTHHTGQEADPAAGPAPPTAAEEAFVRSSLKELSGLDLPPLGAAASMYTNTADRSLQVRRHPTILDLTTIAACSGHGFKFAPLVAARAAQLCTTVPAQTSQAPTVQQHAL</sequence>
<evidence type="ECO:0000256" key="1">
    <source>
        <dbReference type="ARBA" id="ARBA00001974"/>
    </source>
</evidence>
<reference evidence="7" key="1">
    <citation type="journal article" date="2019" name="Int. J. Syst. Evol. Microbiol.">
        <title>The Global Catalogue of Microorganisms (GCM) 10K type strain sequencing project: providing services to taxonomists for standard genome sequencing and annotation.</title>
        <authorList>
            <consortium name="The Broad Institute Genomics Platform"/>
            <consortium name="The Broad Institute Genome Sequencing Center for Infectious Disease"/>
            <person name="Wu L."/>
            <person name="Ma J."/>
        </authorList>
    </citation>
    <scope>NUCLEOTIDE SEQUENCE [LARGE SCALE GENOMIC DNA]</scope>
    <source>
        <strain evidence="7">CGMCC 4.7638</strain>
    </source>
</reference>
<dbReference type="PANTHER" id="PTHR10961">
    <property type="entry name" value="PEROXISOMAL SARCOSINE OXIDASE"/>
    <property type="match status" value="1"/>
</dbReference>
<keyword evidence="2" id="KW-0285">Flavoprotein</keyword>
<dbReference type="Proteomes" id="UP001597542">
    <property type="component" value="Unassembled WGS sequence"/>
</dbReference>
<comment type="cofactor">
    <cofactor evidence="1">
        <name>FAD</name>
        <dbReference type="ChEBI" id="CHEBI:57692"/>
    </cofactor>
</comment>
<comment type="caution">
    <text evidence="6">The sequence shown here is derived from an EMBL/GenBank/DDBJ whole genome shotgun (WGS) entry which is preliminary data.</text>
</comment>
<dbReference type="RefSeq" id="WP_344277875.1">
    <property type="nucleotide sequence ID" value="NZ_BAAAHV010000013.1"/>
</dbReference>
<keyword evidence="7" id="KW-1185">Reference proteome</keyword>
<evidence type="ECO:0000256" key="2">
    <source>
        <dbReference type="ARBA" id="ARBA00022630"/>
    </source>
</evidence>
<dbReference type="InterPro" id="IPR006076">
    <property type="entry name" value="FAD-dep_OxRdtase"/>
</dbReference>
<dbReference type="Pfam" id="PF01266">
    <property type="entry name" value="DAO"/>
    <property type="match status" value="1"/>
</dbReference>
<feature type="domain" description="FAD dependent oxidoreductase" evidence="5">
    <location>
        <begin position="6"/>
        <end position="359"/>
    </location>
</feature>
<dbReference type="EMBL" id="JBHUKQ010000004">
    <property type="protein sequence ID" value="MFD2479670.1"/>
    <property type="molecule type" value="Genomic_DNA"/>
</dbReference>
<dbReference type="InterPro" id="IPR036188">
    <property type="entry name" value="FAD/NAD-bd_sf"/>
</dbReference>
<evidence type="ECO:0000259" key="5">
    <source>
        <dbReference type="Pfam" id="PF01266"/>
    </source>
</evidence>
<name>A0ABW5HT28_9PSEU</name>
<dbReference type="Gene3D" id="3.30.9.10">
    <property type="entry name" value="D-Amino Acid Oxidase, subunit A, domain 2"/>
    <property type="match status" value="1"/>
</dbReference>
<dbReference type="SUPFAM" id="SSF51905">
    <property type="entry name" value="FAD/NAD(P)-binding domain"/>
    <property type="match status" value="1"/>
</dbReference>
<evidence type="ECO:0000313" key="6">
    <source>
        <dbReference type="EMBL" id="MFD2479670.1"/>
    </source>
</evidence>
<dbReference type="InterPro" id="IPR045170">
    <property type="entry name" value="MTOX"/>
</dbReference>
<keyword evidence="4" id="KW-0560">Oxidoreductase</keyword>
<accession>A0ABW5HT28</accession>